<keyword evidence="2" id="KW-1185">Reference proteome</keyword>
<organism evidence="1 2">
    <name type="scientific">Botryobasidium botryosum (strain FD-172 SS1)</name>
    <dbReference type="NCBI Taxonomy" id="930990"/>
    <lineage>
        <taxon>Eukaryota</taxon>
        <taxon>Fungi</taxon>
        <taxon>Dikarya</taxon>
        <taxon>Basidiomycota</taxon>
        <taxon>Agaricomycotina</taxon>
        <taxon>Agaricomycetes</taxon>
        <taxon>Cantharellales</taxon>
        <taxon>Botryobasidiaceae</taxon>
        <taxon>Botryobasidium</taxon>
    </lineage>
</organism>
<dbReference type="GO" id="GO:0005739">
    <property type="term" value="C:mitochondrion"/>
    <property type="evidence" value="ECO:0007669"/>
    <property type="project" value="TreeGrafter"/>
</dbReference>
<dbReference type="Proteomes" id="UP000027195">
    <property type="component" value="Unassembled WGS sequence"/>
</dbReference>
<proteinExistence type="predicted"/>
<dbReference type="PANTHER" id="PTHR36091:SF2">
    <property type="entry name" value="AMINOGLYCOSIDE PHOSPHOTRANSFERASE DOMAIN-CONTAINING PROTEIN"/>
    <property type="match status" value="1"/>
</dbReference>
<dbReference type="PANTHER" id="PTHR36091">
    <property type="entry name" value="ALTERED INHERITANCE OF MITOCHONDRIA PROTEIN 9, MITOCHONDRIAL"/>
    <property type="match status" value="1"/>
</dbReference>
<dbReference type="Gene3D" id="3.30.200.20">
    <property type="entry name" value="Phosphorylase Kinase, domain 1"/>
    <property type="match status" value="1"/>
</dbReference>
<dbReference type="InterPro" id="IPR051035">
    <property type="entry name" value="Mito_inheritance_9"/>
</dbReference>
<dbReference type="AlphaFoldDB" id="A0A067MMA7"/>
<dbReference type="OrthoDB" id="2968323at2759"/>
<dbReference type="InterPro" id="IPR011009">
    <property type="entry name" value="Kinase-like_dom_sf"/>
</dbReference>
<name>A0A067MMA7_BOTB1</name>
<dbReference type="SUPFAM" id="SSF56112">
    <property type="entry name" value="Protein kinase-like (PK-like)"/>
    <property type="match status" value="1"/>
</dbReference>
<protein>
    <submittedName>
        <fullName evidence="1">Uncharacterized protein</fullName>
    </submittedName>
</protein>
<gene>
    <name evidence="1" type="ORF">BOTBODRAFT_107823</name>
</gene>
<dbReference type="HOGENOM" id="CLU_019189_13_1_1"/>
<dbReference type="InParanoid" id="A0A067MMA7"/>
<reference evidence="2" key="1">
    <citation type="journal article" date="2014" name="Proc. Natl. Acad. Sci. U.S.A.">
        <title>Extensive sampling of basidiomycete genomes demonstrates inadequacy of the white-rot/brown-rot paradigm for wood decay fungi.</title>
        <authorList>
            <person name="Riley R."/>
            <person name="Salamov A.A."/>
            <person name="Brown D.W."/>
            <person name="Nagy L.G."/>
            <person name="Floudas D."/>
            <person name="Held B.W."/>
            <person name="Levasseur A."/>
            <person name="Lombard V."/>
            <person name="Morin E."/>
            <person name="Otillar R."/>
            <person name="Lindquist E.A."/>
            <person name="Sun H."/>
            <person name="LaButti K.M."/>
            <person name="Schmutz J."/>
            <person name="Jabbour D."/>
            <person name="Luo H."/>
            <person name="Baker S.E."/>
            <person name="Pisabarro A.G."/>
            <person name="Walton J.D."/>
            <person name="Blanchette R.A."/>
            <person name="Henrissat B."/>
            <person name="Martin F."/>
            <person name="Cullen D."/>
            <person name="Hibbett D.S."/>
            <person name="Grigoriev I.V."/>
        </authorList>
    </citation>
    <scope>NUCLEOTIDE SEQUENCE [LARGE SCALE GENOMIC DNA]</scope>
    <source>
        <strain evidence="2">FD-172 SS1</strain>
    </source>
</reference>
<sequence>MSKILTLQSSIGFLHCPPLSIRLRSRSALCLAHLPSRRCLASKVTLPPPESDPERFFKYTSGRWIHDEARQLAARYLRFDVDALKEVGAAAGGADRVISMSKLAEGAYNKVFLLVLNNGKEIIARLPTPHAGPGHSITASEVATMDYLHSILGVPVPRVLAWSSDEVNNPVGAEYIIMEKAEGVELIYVWDDMPKHMKCDVVEEWVKLEKLLCRPISGGYGSLYYRKDVHPTLSYDLYTEGVRESRFVIGPSADATFWKGERQHMNIDRGPWKDPLSMLLAIAKRERDWIENHTIFKPKPSFFEPLREIQEPSAHVSLLDQYMAVAPYLIPADPTLVRPALWHTDTHHGNIFLSKEALADEKVVITSVIDWQHACIRPLYLQARTPRFIRYHDPALLSPGLEPAALPDDFSALSEEEQQEALSDVELANRHKLYEALSLARNPEYHRALSPDMEELILMPYTYAGDTWSGGFVPLRESLLRVVAHWNLIARDGSPCPIQFSDEEREASVDEAKAWQRAEDMLVALNARIGVRDDGWVFPEDYDAAVAANIAIREMMVERFNDNPEDTRRRWPYQPEAGVYELHRPSCAK</sequence>
<evidence type="ECO:0000313" key="2">
    <source>
        <dbReference type="Proteomes" id="UP000027195"/>
    </source>
</evidence>
<dbReference type="EMBL" id="KL198030">
    <property type="protein sequence ID" value="KDQ15825.1"/>
    <property type="molecule type" value="Genomic_DNA"/>
</dbReference>
<evidence type="ECO:0000313" key="1">
    <source>
        <dbReference type="EMBL" id="KDQ15825.1"/>
    </source>
</evidence>
<dbReference type="STRING" id="930990.A0A067MMA7"/>
<accession>A0A067MMA7</accession>